<proteinExistence type="predicted"/>
<comment type="caution">
    <text evidence="2">The sequence shown here is derived from an EMBL/GenBank/DDBJ whole genome shotgun (WGS) entry which is preliminary data.</text>
</comment>
<feature type="transmembrane region" description="Helical" evidence="1">
    <location>
        <begin position="40"/>
        <end position="61"/>
    </location>
</feature>
<evidence type="ECO:0000256" key="1">
    <source>
        <dbReference type="SAM" id="Phobius"/>
    </source>
</evidence>
<keyword evidence="1" id="KW-1133">Transmembrane helix</keyword>
<dbReference type="EMBL" id="JACIEZ010000009">
    <property type="protein sequence ID" value="MBB4066508.1"/>
    <property type="molecule type" value="Genomic_DNA"/>
</dbReference>
<keyword evidence="1" id="KW-0472">Membrane</keyword>
<gene>
    <name evidence="2" type="ORF">GGR23_003723</name>
</gene>
<keyword evidence="3" id="KW-1185">Reference proteome</keyword>
<organism evidence="2 3">
    <name type="scientific">Gellertiella hungarica</name>
    <dbReference type="NCBI Taxonomy" id="1572859"/>
    <lineage>
        <taxon>Bacteria</taxon>
        <taxon>Pseudomonadati</taxon>
        <taxon>Pseudomonadota</taxon>
        <taxon>Alphaproteobacteria</taxon>
        <taxon>Hyphomicrobiales</taxon>
        <taxon>Rhizobiaceae</taxon>
        <taxon>Gellertiella</taxon>
    </lineage>
</organism>
<feature type="transmembrane region" description="Helical" evidence="1">
    <location>
        <begin position="12"/>
        <end position="34"/>
    </location>
</feature>
<name>A0A7W6J815_9HYPH</name>
<protein>
    <submittedName>
        <fullName evidence="2">Uncharacterized protein</fullName>
    </submittedName>
</protein>
<sequence>MKQSRTMSLVESLTNVAIGYGIAVVTQILVFPLFGLSTTLADNMAMGAIFTVVSIARSYCLRRLFEAVRLRGDGTG</sequence>
<keyword evidence="1" id="KW-0812">Transmembrane</keyword>
<dbReference type="AlphaFoldDB" id="A0A7W6J815"/>
<reference evidence="2 3" key="1">
    <citation type="submission" date="2020-08" db="EMBL/GenBank/DDBJ databases">
        <title>Genomic Encyclopedia of Type Strains, Phase IV (KMG-IV): sequencing the most valuable type-strain genomes for metagenomic binning, comparative biology and taxonomic classification.</title>
        <authorList>
            <person name="Goeker M."/>
        </authorList>
    </citation>
    <scope>NUCLEOTIDE SEQUENCE [LARGE SCALE GENOMIC DNA]</scope>
    <source>
        <strain evidence="2 3">DSM 29853</strain>
    </source>
</reference>
<evidence type="ECO:0000313" key="2">
    <source>
        <dbReference type="EMBL" id="MBB4066508.1"/>
    </source>
</evidence>
<dbReference type="InterPro" id="IPR055644">
    <property type="entry name" value="DUF7220"/>
</dbReference>
<dbReference type="Pfam" id="PF23858">
    <property type="entry name" value="DUF7220"/>
    <property type="match status" value="1"/>
</dbReference>
<evidence type="ECO:0000313" key="3">
    <source>
        <dbReference type="Proteomes" id="UP000528286"/>
    </source>
</evidence>
<accession>A0A7W6J815</accession>
<dbReference type="RefSeq" id="WP_183367767.1">
    <property type="nucleotide sequence ID" value="NZ_JACIEZ010000009.1"/>
</dbReference>
<dbReference type="Proteomes" id="UP000528286">
    <property type="component" value="Unassembled WGS sequence"/>
</dbReference>